<organism evidence="7 8">
    <name type="scientific">Pseudozyma antarctica (strain T-34)</name>
    <name type="common">Yeast</name>
    <name type="synonym">Candida antarctica</name>
    <dbReference type="NCBI Taxonomy" id="1151754"/>
    <lineage>
        <taxon>Eukaryota</taxon>
        <taxon>Fungi</taxon>
        <taxon>Dikarya</taxon>
        <taxon>Basidiomycota</taxon>
        <taxon>Ustilaginomycotina</taxon>
        <taxon>Ustilaginomycetes</taxon>
        <taxon>Ustilaginales</taxon>
        <taxon>Ustilaginaceae</taxon>
        <taxon>Moesziomyces</taxon>
    </lineage>
</organism>
<dbReference type="OrthoDB" id="250802at2759"/>
<dbReference type="GO" id="GO:0046961">
    <property type="term" value="F:proton-transporting ATPase activity, rotational mechanism"/>
    <property type="evidence" value="ECO:0007669"/>
    <property type="project" value="InterPro"/>
</dbReference>
<evidence type="ECO:0000313" key="8">
    <source>
        <dbReference type="Proteomes" id="UP000011976"/>
    </source>
</evidence>
<comment type="similarity">
    <text evidence="1">Belongs to the V-ATPase G subunit family.</text>
</comment>
<comment type="function">
    <text evidence="5">Subunit of the V1 complex of vacuolar(H+)-ATPase (V-ATPase), a multisubunit enzyme composed of a peripheral complex (V1) that hydrolyzes ATP and a membrane integral complex (V0) that translocates protons. V-ATPase is responsible for acidifying and maintaining the pH of intracellular compartments.</text>
</comment>
<dbReference type="GO" id="GO:0016887">
    <property type="term" value="F:ATP hydrolysis activity"/>
    <property type="evidence" value="ECO:0007669"/>
    <property type="project" value="TreeGrafter"/>
</dbReference>
<accession>M9MFI2</accession>
<dbReference type="FunFam" id="1.20.5.2950:FF:000001">
    <property type="entry name" value="V-type proton ATPase subunit G"/>
    <property type="match status" value="1"/>
</dbReference>
<evidence type="ECO:0000256" key="4">
    <source>
        <dbReference type="ARBA" id="ARBA00023065"/>
    </source>
</evidence>
<keyword evidence="3" id="KW-0375">Hydrogen ion transport</keyword>
<evidence type="ECO:0000256" key="5">
    <source>
        <dbReference type="ARBA" id="ARBA00046254"/>
    </source>
</evidence>
<evidence type="ECO:0000256" key="3">
    <source>
        <dbReference type="ARBA" id="ARBA00022781"/>
    </source>
</evidence>
<dbReference type="InterPro" id="IPR005124">
    <property type="entry name" value="V-ATPase_G"/>
</dbReference>
<dbReference type="Gene3D" id="1.20.5.2950">
    <property type="match status" value="1"/>
</dbReference>
<dbReference type="NCBIfam" id="TIGR01147">
    <property type="entry name" value="V_ATP_synt_G"/>
    <property type="match status" value="1"/>
</dbReference>
<dbReference type="Proteomes" id="UP000011976">
    <property type="component" value="Unassembled WGS sequence"/>
</dbReference>
<keyword evidence="2" id="KW-0813">Transport</keyword>
<feature type="region of interest" description="Disordered" evidence="6">
    <location>
        <begin position="187"/>
        <end position="208"/>
    </location>
</feature>
<protein>
    <submittedName>
        <fullName evidence="7">Vacuolar H+-ATPase V1 sector, subunit G</fullName>
    </submittedName>
</protein>
<name>M9MFI2_PSEA3</name>
<feature type="compositionally biased region" description="Basic and acidic residues" evidence="6">
    <location>
        <begin position="22"/>
        <end position="40"/>
    </location>
</feature>
<feature type="region of interest" description="Disordered" evidence="6">
    <location>
        <begin position="1"/>
        <end position="40"/>
    </location>
</feature>
<dbReference type="PANTHER" id="PTHR12713:SF11">
    <property type="entry name" value="V-TYPE PROTON ATPASE SUBUNIT G"/>
    <property type="match status" value="1"/>
</dbReference>
<evidence type="ECO:0000256" key="6">
    <source>
        <dbReference type="SAM" id="MobiDB-lite"/>
    </source>
</evidence>
<evidence type="ECO:0000256" key="2">
    <source>
        <dbReference type="ARBA" id="ARBA00022448"/>
    </source>
</evidence>
<dbReference type="Pfam" id="PF03179">
    <property type="entry name" value="V-ATPase_G"/>
    <property type="match status" value="1"/>
</dbReference>
<dbReference type="STRING" id="1151754.M9MFI2"/>
<dbReference type="EMBL" id="DF196777">
    <property type="protein sequence ID" value="GAC74357.1"/>
    <property type="molecule type" value="Genomic_DNA"/>
</dbReference>
<evidence type="ECO:0000256" key="1">
    <source>
        <dbReference type="ARBA" id="ARBA00010066"/>
    </source>
</evidence>
<sequence>MRSFMKAGKQAHAPWKQQVGPRKVERLGDHSSRDRGRHISESVIATHGRTRQVPVRLSPLTRPWLTAFPRLISSTRVLLLCPNQIISALSRLLSTVTHSSTRPLVHCLASPRIASPSVSTASDHSRFCIMAAQQSQGIQTLLEAEKEAAKIVQKARTYRTQKLKDARNEASKEIEQLKANKEKEFADFQKQHEGSTNSSQTTVDKETEERLGELNKAFEANRDQVISKLLDRVVDVKTELHRNLQLHQKA</sequence>
<dbReference type="AlphaFoldDB" id="M9MFI2"/>
<evidence type="ECO:0000313" key="7">
    <source>
        <dbReference type="EMBL" id="GAC74357.1"/>
    </source>
</evidence>
<reference evidence="8" key="1">
    <citation type="journal article" date="2013" name="Genome Announc.">
        <title>Genome sequence of the basidiomycetous yeast Pseudozyma antarctica T-34, a producer of the glycolipid biosurfactants mannosylerythritol lipids.</title>
        <authorList>
            <person name="Morita T."/>
            <person name="Koike H."/>
            <person name="Koyama Y."/>
            <person name="Hagiwara H."/>
            <person name="Ito E."/>
            <person name="Fukuoka T."/>
            <person name="Imura T."/>
            <person name="Machida M."/>
            <person name="Kitamoto D."/>
        </authorList>
    </citation>
    <scope>NUCLEOTIDE SEQUENCE [LARGE SCALE GENOMIC DNA]</scope>
    <source>
        <strain evidence="8">T-34</strain>
    </source>
</reference>
<keyword evidence="4" id="KW-0406">Ion transport</keyword>
<gene>
    <name evidence="7" type="ORF">PANT_11c00020</name>
</gene>
<proteinExistence type="inferred from homology"/>
<dbReference type="PANTHER" id="PTHR12713">
    <property type="entry name" value="VACUOLAR ATP SYNTHASE SUBUNIT G"/>
    <property type="match status" value="1"/>
</dbReference>
<dbReference type="GO" id="GO:0000221">
    <property type="term" value="C:vacuolar proton-transporting V-type ATPase, V1 domain"/>
    <property type="evidence" value="ECO:0007669"/>
    <property type="project" value="TreeGrafter"/>
</dbReference>